<protein>
    <submittedName>
        <fullName evidence="3">GDNF domain-containing protein</fullName>
    </submittedName>
</protein>
<dbReference type="WBParaSite" id="EVEC_0000848601-mRNA-1">
    <property type="protein sequence ID" value="EVEC_0000848601-mRNA-1"/>
    <property type="gene ID" value="EVEC_0000848601"/>
</dbReference>
<name>A0A0N4VD20_ENTVE</name>
<keyword evidence="2" id="KW-1185">Reference proteome</keyword>
<evidence type="ECO:0000313" key="3">
    <source>
        <dbReference type="WBParaSite" id="EVEC_0000848601-mRNA-1"/>
    </source>
</evidence>
<organism evidence="3">
    <name type="scientific">Enterobius vermicularis</name>
    <name type="common">Human pinworm</name>
    <dbReference type="NCBI Taxonomy" id="51028"/>
    <lineage>
        <taxon>Eukaryota</taxon>
        <taxon>Metazoa</taxon>
        <taxon>Ecdysozoa</taxon>
        <taxon>Nematoda</taxon>
        <taxon>Chromadorea</taxon>
        <taxon>Rhabditida</taxon>
        <taxon>Spirurina</taxon>
        <taxon>Oxyuridomorpha</taxon>
        <taxon>Oxyuroidea</taxon>
        <taxon>Oxyuridae</taxon>
        <taxon>Enterobius</taxon>
    </lineage>
</organism>
<gene>
    <name evidence="1" type="ORF">EVEC_LOCUS7970</name>
</gene>
<evidence type="ECO:0000313" key="1">
    <source>
        <dbReference type="EMBL" id="VDD93219.1"/>
    </source>
</evidence>
<dbReference type="STRING" id="51028.A0A0N4VD20"/>
<proteinExistence type="predicted"/>
<reference evidence="1 2" key="2">
    <citation type="submission" date="2018-10" db="EMBL/GenBank/DDBJ databases">
        <authorList>
            <consortium name="Pathogen Informatics"/>
        </authorList>
    </citation>
    <scope>NUCLEOTIDE SEQUENCE [LARGE SCALE GENOMIC DNA]</scope>
</reference>
<evidence type="ECO:0000313" key="2">
    <source>
        <dbReference type="Proteomes" id="UP000274131"/>
    </source>
</evidence>
<dbReference type="Proteomes" id="UP000274131">
    <property type="component" value="Unassembled WGS sequence"/>
</dbReference>
<dbReference type="AlphaFoldDB" id="A0A0N4VD20"/>
<reference evidence="3" key="1">
    <citation type="submission" date="2017-02" db="UniProtKB">
        <authorList>
            <consortium name="WormBaseParasite"/>
        </authorList>
    </citation>
    <scope>IDENTIFICATION</scope>
</reference>
<dbReference type="EMBL" id="UXUI01009189">
    <property type="protein sequence ID" value="VDD93219.1"/>
    <property type="molecule type" value="Genomic_DNA"/>
</dbReference>
<accession>A0A0N4VD20</accession>
<sequence length="264" mass="30173">MNSVAYKRILKFFSCLLEKAAFERYAVYARIIYGYEFADRLWELPNGLNTLPELNTDSVCLIKFQEFGGRLFGDGISRISDSADLRLNSLNTSCLIDENEVRCYRRYLENDHDYQHLVANRDQALRSCIQSLRLRSECRNNDGSTMRACLCSAREEFENRLQASLIECVRKSGSMFSGSSQHKNILPNLSNLGTIINGQCLCACNTPSTAEYKFSSDQQNLDNFIHKVAEPISTLKQKSILQDRWEDSQLLQVNPLLLSSPRIK</sequence>
<dbReference type="OrthoDB" id="5871443at2759"/>